<dbReference type="Proteomes" id="UP000708208">
    <property type="component" value="Unassembled WGS sequence"/>
</dbReference>
<protein>
    <submittedName>
        <fullName evidence="1">Uncharacterized protein</fullName>
    </submittedName>
</protein>
<reference evidence="1" key="1">
    <citation type="submission" date="2021-06" db="EMBL/GenBank/DDBJ databases">
        <authorList>
            <person name="Hodson N. C."/>
            <person name="Mongue J. A."/>
            <person name="Jaron S. K."/>
        </authorList>
    </citation>
    <scope>NUCLEOTIDE SEQUENCE</scope>
</reference>
<evidence type="ECO:0000313" key="1">
    <source>
        <dbReference type="EMBL" id="CAG7710444.1"/>
    </source>
</evidence>
<dbReference type="EMBL" id="CAJVCH010031850">
    <property type="protein sequence ID" value="CAG7710444.1"/>
    <property type="molecule type" value="Genomic_DNA"/>
</dbReference>
<feature type="non-terminal residue" evidence="1">
    <location>
        <position position="53"/>
    </location>
</feature>
<accession>A0A8J2J7Y7</accession>
<comment type="caution">
    <text evidence="1">The sequence shown here is derived from an EMBL/GenBank/DDBJ whole genome shotgun (WGS) entry which is preliminary data.</text>
</comment>
<organism evidence="1 2">
    <name type="scientific">Allacma fusca</name>
    <dbReference type="NCBI Taxonomy" id="39272"/>
    <lineage>
        <taxon>Eukaryota</taxon>
        <taxon>Metazoa</taxon>
        <taxon>Ecdysozoa</taxon>
        <taxon>Arthropoda</taxon>
        <taxon>Hexapoda</taxon>
        <taxon>Collembola</taxon>
        <taxon>Symphypleona</taxon>
        <taxon>Sminthuridae</taxon>
        <taxon>Allacma</taxon>
    </lineage>
</organism>
<proteinExistence type="predicted"/>
<dbReference type="AlphaFoldDB" id="A0A8J2J7Y7"/>
<gene>
    <name evidence="1" type="ORF">AFUS01_LOCUS5033</name>
</gene>
<name>A0A8J2J7Y7_9HEXA</name>
<keyword evidence="2" id="KW-1185">Reference proteome</keyword>
<evidence type="ECO:0000313" key="2">
    <source>
        <dbReference type="Proteomes" id="UP000708208"/>
    </source>
</evidence>
<sequence length="53" mass="5564">MNKGAVSGLSGRLKVWTLILGGVTIGLLAHSTSLQNTIKEHEVFFGSVIAVLV</sequence>